<dbReference type="GeneID" id="18817333"/>
<organism evidence="4">
    <name type="scientific">Serpula lacrymans var. lacrymans (strain S7.9)</name>
    <name type="common">Dry rot fungus</name>
    <dbReference type="NCBI Taxonomy" id="578457"/>
    <lineage>
        <taxon>Eukaryota</taxon>
        <taxon>Fungi</taxon>
        <taxon>Dikarya</taxon>
        <taxon>Basidiomycota</taxon>
        <taxon>Agaricomycotina</taxon>
        <taxon>Agaricomycetes</taxon>
        <taxon>Agaricomycetidae</taxon>
        <taxon>Boletales</taxon>
        <taxon>Coniophorineae</taxon>
        <taxon>Serpulaceae</taxon>
        <taxon>Serpula</taxon>
    </lineage>
</organism>
<name>F8NGP1_SERL9</name>
<dbReference type="InterPro" id="IPR055754">
    <property type="entry name" value="DUF7330"/>
</dbReference>
<dbReference type="AlphaFoldDB" id="F8NGP1"/>
<feature type="domain" description="DUF7330" evidence="2">
    <location>
        <begin position="5"/>
        <end position="164"/>
    </location>
</feature>
<dbReference type="RefSeq" id="XP_007313365.1">
    <property type="nucleotide sequence ID" value="XM_007313303.1"/>
</dbReference>
<dbReference type="OrthoDB" id="5289249at2759"/>
<evidence type="ECO:0000313" key="4">
    <source>
        <dbReference type="Proteomes" id="UP000008064"/>
    </source>
</evidence>
<accession>F8NGP1</accession>
<gene>
    <name evidence="3" type="ORF">SERLADRAFT_456471</name>
</gene>
<evidence type="ECO:0000313" key="3">
    <source>
        <dbReference type="EMBL" id="EGO29123.1"/>
    </source>
</evidence>
<protein>
    <recommendedName>
        <fullName evidence="2">DUF7330 domain-containing protein</fullName>
    </recommendedName>
</protein>
<dbReference type="KEGG" id="sla:SERLADRAFT_456471"/>
<evidence type="ECO:0000256" key="1">
    <source>
        <dbReference type="SAM" id="MobiDB-lite"/>
    </source>
</evidence>
<dbReference type="EMBL" id="GL945429">
    <property type="protein sequence ID" value="EGO29123.1"/>
    <property type="molecule type" value="Genomic_DNA"/>
</dbReference>
<feature type="region of interest" description="Disordered" evidence="1">
    <location>
        <begin position="231"/>
        <end position="262"/>
    </location>
</feature>
<feature type="region of interest" description="Disordered" evidence="1">
    <location>
        <begin position="1"/>
        <end position="20"/>
    </location>
</feature>
<feature type="compositionally biased region" description="Polar residues" evidence="1">
    <location>
        <begin position="240"/>
        <end position="262"/>
    </location>
</feature>
<proteinExistence type="predicted"/>
<dbReference type="Proteomes" id="UP000008064">
    <property type="component" value="Unassembled WGS sequence"/>
</dbReference>
<evidence type="ECO:0000259" key="2">
    <source>
        <dbReference type="Pfam" id="PF24016"/>
    </source>
</evidence>
<reference evidence="4" key="1">
    <citation type="journal article" date="2011" name="Science">
        <title>The plant cell wall-decomposing machinery underlies the functional diversity of forest fungi.</title>
        <authorList>
            <person name="Eastwood D.C."/>
            <person name="Floudas D."/>
            <person name="Binder M."/>
            <person name="Majcherczyk A."/>
            <person name="Schneider P."/>
            <person name="Aerts A."/>
            <person name="Asiegbu F.O."/>
            <person name="Baker S.E."/>
            <person name="Barry K."/>
            <person name="Bendiksby M."/>
            <person name="Blumentritt M."/>
            <person name="Coutinho P.M."/>
            <person name="Cullen D."/>
            <person name="de Vries R.P."/>
            <person name="Gathman A."/>
            <person name="Goodell B."/>
            <person name="Henrissat B."/>
            <person name="Ihrmark K."/>
            <person name="Kauserud H."/>
            <person name="Kohler A."/>
            <person name="LaButti K."/>
            <person name="Lapidus A."/>
            <person name="Lavin J.L."/>
            <person name="Lee Y.-H."/>
            <person name="Lindquist E."/>
            <person name="Lilly W."/>
            <person name="Lucas S."/>
            <person name="Morin E."/>
            <person name="Murat C."/>
            <person name="Oguiza J.A."/>
            <person name="Park J."/>
            <person name="Pisabarro A.G."/>
            <person name="Riley R."/>
            <person name="Rosling A."/>
            <person name="Salamov A."/>
            <person name="Schmidt O."/>
            <person name="Schmutz J."/>
            <person name="Skrede I."/>
            <person name="Stenlid J."/>
            <person name="Wiebenga A."/>
            <person name="Xie X."/>
            <person name="Kuees U."/>
            <person name="Hibbett D.S."/>
            <person name="Hoffmeister D."/>
            <person name="Hoegberg N."/>
            <person name="Martin F."/>
            <person name="Grigoriev I.V."/>
            <person name="Watkinson S.C."/>
        </authorList>
    </citation>
    <scope>NUCLEOTIDE SEQUENCE [LARGE SCALE GENOMIC DNA]</scope>
    <source>
        <strain evidence="4">S7.9</strain>
    </source>
</reference>
<dbReference type="HOGENOM" id="CLU_918785_0_0_1"/>
<dbReference type="Pfam" id="PF24016">
    <property type="entry name" value="DUF7330"/>
    <property type="match status" value="1"/>
</dbReference>
<sequence length="303" mass="33085">MTLRASAQSPLNPGQLSSNRKNLSFATQNGSISAEIWLLGPRANSNTQPKQATLSLESLNGSIRTWIDNVNGRVPVQVDARTQNGNITLHIPRSFHGYIFASAPNGDFSLSTAINAHATVLGHSHREQRYFVGDMSSVDEERWTSDELNVHSNNGRIKIGYVDENNFVNNASPRSNTYTYSTTTGGNSGGTPLRRNTFGGRGFFSNSTNTVFSGQYNVVVGNQVNINNHSINSSNHTTYDRSNANTRNNVRGTRTSTYSTPGSFNARFPNVNVNVSSDDVNEAQDVNVSLPGFSYFSRFFGLG</sequence>